<evidence type="ECO:0000313" key="1">
    <source>
        <dbReference type="EMBL" id="KAI3729293.1"/>
    </source>
</evidence>
<protein>
    <submittedName>
        <fullName evidence="1">Uncharacterized protein</fullName>
    </submittedName>
</protein>
<dbReference type="Proteomes" id="UP001055879">
    <property type="component" value="Linkage Group LG05"/>
</dbReference>
<evidence type="ECO:0000313" key="2">
    <source>
        <dbReference type="Proteomes" id="UP001055879"/>
    </source>
</evidence>
<comment type="caution">
    <text evidence="1">The sequence shown here is derived from an EMBL/GenBank/DDBJ whole genome shotgun (WGS) entry which is preliminary data.</text>
</comment>
<keyword evidence="2" id="KW-1185">Reference proteome</keyword>
<proteinExistence type="predicted"/>
<sequence>MSLFVFVLVPPCHSMVVLGRHLSSSTLWPKWLHIVAPGYARRWSTFSSQGPKRRCSLGRSWHYGVGTGSYRGSMLLSPIRATARCRWMLLHVPRVYANGHLFVSRLHVVA</sequence>
<name>A0ACB9C4U3_ARCLA</name>
<reference evidence="2" key="1">
    <citation type="journal article" date="2022" name="Mol. Ecol. Resour.">
        <title>The genomes of chicory, endive, great burdock and yacon provide insights into Asteraceae palaeo-polyploidization history and plant inulin production.</title>
        <authorList>
            <person name="Fan W."/>
            <person name="Wang S."/>
            <person name="Wang H."/>
            <person name="Wang A."/>
            <person name="Jiang F."/>
            <person name="Liu H."/>
            <person name="Zhao H."/>
            <person name="Xu D."/>
            <person name="Zhang Y."/>
        </authorList>
    </citation>
    <scope>NUCLEOTIDE SEQUENCE [LARGE SCALE GENOMIC DNA]</scope>
    <source>
        <strain evidence="2">cv. Niubang</strain>
    </source>
</reference>
<reference evidence="1 2" key="2">
    <citation type="journal article" date="2022" name="Mol. Ecol. Resour.">
        <title>The genomes of chicory, endive, great burdock and yacon provide insights into Asteraceae paleo-polyploidization history and plant inulin production.</title>
        <authorList>
            <person name="Fan W."/>
            <person name="Wang S."/>
            <person name="Wang H."/>
            <person name="Wang A."/>
            <person name="Jiang F."/>
            <person name="Liu H."/>
            <person name="Zhao H."/>
            <person name="Xu D."/>
            <person name="Zhang Y."/>
        </authorList>
    </citation>
    <scope>NUCLEOTIDE SEQUENCE [LARGE SCALE GENOMIC DNA]</scope>
    <source>
        <strain evidence="2">cv. Niubang</strain>
    </source>
</reference>
<gene>
    <name evidence="1" type="ORF">L6452_17946</name>
</gene>
<accession>A0ACB9C4U3</accession>
<organism evidence="1 2">
    <name type="scientific">Arctium lappa</name>
    <name type="common">Greater burdock</name>
    <name type="synonym">Lappa major</name>
    <dbReference type="NCBI Taxonomy" id="4217"/>
    <lineage>
        <taxon>Eukaryota</taxon>
        <taxon>Viridiplantae</taxon>
        <taxon>Streptophyta</taxon>
        <taxon>Embryophyta</taxon>
        <taxon>Tracheophyta</taxon>
        <taxon>Spermatophyta</taxon>
        <taxon>Magnoliopsida</taxon>
        <taxon>eudicotyledons</taxon>
        <taxon>Gunneridae</taxon>
        <taxon>Pentapetalae</taxon>
        <taxon>asterids</taxon>
        <taxon>campanulids</taxon>
        <taxon>Asterales</taxon>
        <taxon>Asteraceae</taxon>
        <taxon>Carduoideae</taxon>
        <taxon>Cardueae</taxon>
        <taxon>Arctiinae</taxon>
        <taxon>Arctium</taxon>
    </lineage>
</organism>
<dbReference type="EMBL" id="CM042051">
    <property type="protein sequence ID" value="KAI3729293.1"/>
    <property type="molecule type" value="Genomic_DNA"/>
</dbReference>